<keyword evidence="4" id="KW-1185">Reference proteome</keyword>
<evidence type="ECO:0000313" key="3">
    <source>
        <dbReference type="EMBL" id="MDQ0226959.1"/>
    </source>
</evidence>
<dbReference type="Proteomes" id="UP001232245">
    <property type="component" value="Unassembled WGS sequence"/>
</dbReference>
<dbReference type="RefSeq" id="WP_170944263.1">
    <property type="nucleotide sequence ID" value="NZ_CADEPK010000056.1"/>
</dbReference>
<evidence type="ECO:0000313" key="4">
    <source>
        <dbReference type="Proteomes" id="UP001232245"/>
    </source>
</evidence>
<keyword evidence="1 3" id="KW-0238">DNA-binding</keyword>
<dbReference type="Pfam" id="PF01047">
    <property type="entry name" value="MarR"/>
    <property type="match status" value="1"/>
</dbReference>
<evidence type="ECO:0000256" key="1">
    <source>
        <dbReference type="ARBA" id="ARBA00023125"/>
    </source>
</evidence>
<dbReference type="InterPro" id="IPR036390">
    <property type="entry name" value="WH_DNA-bd_sf"/>
</dbReference>
<evidence type="ECO:0000259" key="2">
    <source>
        <dbReference type="PROSITE" id="PS50995"/>
    </source>
</evidence>
<comment type="caution">
    <text evidence="3">The sequence shown here is derived from an EMBL/GenBank/DDBJ whole genome shotgun (WGS) entry which is preliminary data.</text>
</comment>
<dbReference type="SMART" id="SM00347">
    <property type="entry name" value="HTH_MARR"/>
    <property type="match status" value="1"/>
</dbReference>
<feature type="domain" description="HTH marR-type" evidence="2">
    <location>
        <begin position="5"/>
        <end position="144"/>
    </location>
</feature>
<sequence>MSSLNSRKRLQIEAVTQQLRKLSIRSVLFQQNITHTLGLIQTDLKTIDILAETGPITAGELATITGNSTSSITAILDRLEKAGFIIRKRNIQDRRKVMINLLEEKVNNLQLYYSSLSESTKNYCEKYNEDELELITQFISDIAQIVETEGKLIRKNS</sequence>
<organism evidence="3 4">
    <name type="scientific">Metabacillus niabensis</name>
    <dbReference type="NCBI Taxonomy" id="324854"/>
    <lineage>
        <taxon>Bacteria</taxon>
        <taxon>Bacillati</taxon>
        <taxon>Bacillota</taxon>
        <taxon>Bacilli</taxon>
        <taxon>Bacillales</taxon>
        <taxon>Bacillaceae</taxon>
        <taxon>Metabacillus</taxon>
    </lineage>
</organism>
<accession>A0ABT9Z3W9</accession>
<name>A0ABT9Z3W9_9BACI</name>
<dbReference type="Gene3D" id="1.10.10.10">
    <property type="entry name" value="Winged helix-like DNA-binding domain superfamily/Winged helix DNA-binding domain"/>
    <property type="match status" value="1"/>
</dbReference>
<dbReference type="InterPro" id="IPR039422">
    <property type="entry name" value="MarR/SlyA-like"/>
</dbReference>
<protein>
    <submittedName>
        <fullName evidence="3">DNA-binding MarR family transcriptional regulator</fullName>
    </submittedName>
</protein>
<dbReference type="PROSITE" id="PS50995">
    <property type="entry name" value="HTH_MARR_2"/>
    <property type="match status" value="1"/>
</dbReference>
<dbReference type="InterPro" id="IPR036388">
    <property type="entry name" value="WH-like_DNA-bd_sf"/>
</dbReference>
<dbReference type="InterPro" id="IPR000835">
    <property type="entry name" value="HTH_MarR-typ"/>
</dbReference>
<dbReference type="EMBL" id="JAUSTZ010000007">
    <property type="protein sequence ID" value="MDQ0226959.1"/>
    <property type="molecule type" value="Genomic_DNA"/>
</dbReference>
<gene>
    <name evidence="3" type="ORF">J2S02_003304</name>
</gene>
<dbReference type="PRINTS" id="PR00598">
    <property type="entry name" value="HTHMARR"/>
</dbReference>
<dbReference type="GO" id="GO:0003677">
    <property type="term" value="F:DNA binding"/>
    <property type="evidence" value="ECO:0007669"/>
    <property type="project" value="UniProtKB-KW"/>
</dbReference>
<dbReference type="PANTHER" id="PTHR33164:SF106">
    <property type="entry name" value="TRANSCRIPTIONAL REGULATORY PROTEIN"/>
    <property type="match status" value="1"/>
</dbReference>
<proteinExistence type="predicted"/>
<dbReference type="SUPFAM" id="SSF46785">
    <property type="entry name" value="Winged helix' DNA-binding domain"/>
    <property type="match status" value="1"/>
</dbReference>
<dbReference type="PANTHER" id="PTHR33164">
    <property type="entry name" value="TRANSCRIPTIONAL REGULATOR, MARR FAMILY"/>
    <property type="match status" value="1"/>
</dbReference>
<reference evidence="3 4" key="1">
    <citation type="submission" date="2023-07" db="EMBL/GenBank/DDBJ databases">
        <title>Genomic Encyclopedia of Type Strains, Phase IV (KMG-IV): sequencing the most valuable type-strain genomes for metagenomic binning, comparative biology and taxonomic classification.</title>
        <authorList>
            <person name="Goeker M."/>
        </authorList>
    </citation>
    <scope>NUCLEOTIDE SEQUENCE [LARGE SCALE GENOMIC DNA]</scope>
    <source>
        <strain evidence="3 4">DSM 17723</strain>
    </source>
</reference>